<sequence>MALNLNFNPSNIFCTEQGTYIRFIAWIPPSDDSWRLNFGSYNEDDDESGFIGVGCLLRDDKAVFKAGYADAYSDCGDNITLVELKALKVGLLLAVKNGVDYIEIEGDNSIVVRILKGEIIPLCPVLKDITAECVEIMIKSFRQIIIRRIDVNGNKGATGLAIVGFDNQKTFSWQNEAPQGINKILINDVIGRWIAIGR</sequence>
<gene>
    <name evidence="2" type="ORF">O6P43_014410</name>
</gene>
<protein>
    <submittedName>
        <fullName evidence="2">Ribonuclease H-like domain containing protein</fullName>
    </submittedName>
</protein>
<evidence type="ECO:0000259" key="1">
    <source>
        <dbReference type="Pfam" id="PF13456"/>
    </source>
</evidence>
<dbReference type="EMBL" id="JARAOO010000006">
    <property type="protein sequence ID" value="KAJ7964624.1"/>
    <property type="molecule type" value="Genomic_DNA"/>
</dbReference>
<name>A0AAD7LUS7_QUISA</name>
<dbReference type="InterPro" id="IPR044730">
    <property type="entry name" value="RNase_H-like_dom_plant"/>
</dbReference>
<dbReference type="PANTHER" id="PTHR47723:SF4">
    <property type="entry name" value="PENTATRICOPEPTIDE REPEAT-CONTAINING-LIKE PROTEIN"/>
    <property type="match status" value="1"/>
</dbReference>
<dbReference type="GO" id="GO:0003676">
    <property type="term" value="F:nucleic acid binding"/>
    <property type="evidence" value="ECO:0007669"/>
    <property type="project" value="InterPro"/>
</dbReference>
<reference evidence="2" key="1">
    <citation type="journal article" date="2023" name="Science">
        <title>Elucidation of the pathway for biosynthesis of saponin adjuvants from the soapbark tree.</title>
        <authorList>
            <person name="Reed J."/>
            <person name="Orme A."/>
            <person name="El-Demerdash A."/>
            <person name="Owen C."/>
            <person name="Martin L.B.B."/>
            <person name="Misra R.C."/>
            <person name="Kikuchi S."/>
            <person name="Rejzek M."/>
            <person name="Martin A.C."/>
            <person name="Harkess A."/>
            <person name="Leebens-Mack J."/>
            <person name="Louveau T."/>
            <person name="Stephenson M.J."/>
            <person name="Osbourn A."/>
        </authorList>
    </citation>
    <scope>NUCLEOTIDE SEQUENCE</scope>
    <source>
        <strain evidence="2">S10</strain>
    </source>
</reference>
<dbReference type="PANTHER" id="PTHR47723">
    <property type="entry name" value="OS05G0353850 PROTEIN"/>
    <property type="match status" value="1"/>
</dbReference>
<dbReference type="InterPro" id="IPR053151">
    <property type="entry name" value="RNase_H-like"/>
</dbReference>
<dbReference type="GO" id="GO:0004523">
    <property type="term" value="F:RNA-DNA hybrid ribonuclease activity"/>
    <property type="evidence" value="ECO:0007669"/>
    <property type="project" value="InterPro"/>
</dbReference>
<keyword evidence="3" id="KW-1185">Reference proteome</keyword>
<organism evidence="2 3">
    <name type="scientific">Quillaja saponaria</name>
    <name type="common">Soap bark tree</name>
    <dbReference type="NCBI Taxonomy" id="32244"/>
    <lineage>
        <taxon>Eukaryota</taxon>
        <taxon>Viridiplantae</taxon>
        <taxon>Streptophyta</taxon>
        <taxon>Embryophyta</taxon>
        <taxon>Tracheophyta</taxon>
        <taxon>Spermatophyta</taxon>
        <taxon>Magnoliopsida</taxon>
        <taxon>eudicotyledons</taxon>
        <taxon>Gunneridae</taxon>
        <taxon>Pentapetalae</taxon>
        <taxon>rosids</taxon>
        <taxon>fabids</taxon>
        <taxon>Fabales</taxon>
        <taxon>Quillajaceae</taxon>
        <taxon>Quillaja</taxon>
    </lineage>
</organism>
<dbReference type="AlphaFoldDB" id="A0AAD7LUS7"/>
<evidence type="ECO:0000313" key="2">
    <source>
        <dbReference type="EMBL" id="KAJ7964624.1"/>
    </source>
</evidence>
<dbReference type="Gene3D" id="3.30.420.10">
    <property type="entry name" value="Ribonuclease H-like superfamily/Ribonuclease H"/>
    <property type="match status" value="1"/>
</dbReference>
<feature type="domain" description="RNase H type-1" evidence="1">
    <location>
        <begin position="40"/>
        <end position="161"/>
    </location>
</feature>
<dbReference type="Pfam" id="PF13456">
    <property type="entry name" value="RVT_3"/>
    <property type="match status" value="1"/>
</dbReference>
<comment type="caution">
    <text evidence="2">The sequence shown here is derived from an EMBL/GenBank/DDBJ whole genome shotgun (WGS) entry which is preliminary data.</text>
</comment>
<dbReference type="InterPro" id="IPR002156">
    <property type="entry name" value="RNaseH_domain"/>
</dbReference>
<dbReference type="CDD" id="cd06222">
    <property type="entry name" value="RNase_H_like"/>
    <property type="match status" value="1"/>
</dbReference>
<accession>A0AAD7LUS7</accession>
<evidence type="ECO:0000313" key="3">
    <source>
        <dbReference type="Proteomes" id="UP001163823"/>
    </source>
</evidence>
<dbReference type="KEGG" id="qsa:O6P43_014410"/>
<dbReference type="InterPro" id="IPR036397">
    <property type="entry name" value="RNaseH_sf"/>
</dbReference>
<dbReference type="Proteomes" id="UP001163823">
    <property type="component" value="Chromosome 6"/>
</dbReference>
<proteinExistence type="predicted"/>